<evidence type="ECO:0000256" key="1">
    <source>
        <dbReference type="ARBA" id="ARBA00022801"/>
    </source>
</evidence>
<name>A0A1I5QA60_9FIRM</name>
<gene>
    <name evidence="2" type="primary">aguA</name>
    <name evidence="3" type="ORF">SAMN04487928_10221</name>
</gene>
<dbReference type="Proteomes" id="UP000182624">
    <property type="component" value="Unassembled WGS sequence"/>
</dbReference>
<dbReference type="InterPro" id="IPR007466">
    <property type="entry name" value="Peptidyl-Arg-deiminase_porph"/>
</dbReference>
<dbReference type="Gene3D" id="3.75.10.10">
    <property type="entry name" value="L-arginine/glycine Amidinotransferase, Chain A"/>
    <property type="match status" value="1"/>
</dbReference>
<dbReference type="GO" id="GO:0004668">
    <property type="term" value="F:protein-arginine deiminase activity"/>
    <property type="evidence" value="ECO:0007669"/>
    <property type="project" value="InterPro"/>
</dbReference>
<dbReference type="SUPFAM" id="SSF55909">
    <property type="entry name" value="Pentein"/>
    <property type="match status" value="1"/>
</dbReference>
<organism evidence="3 4">
    <name type="scientific">Butyrivibrio proteoclasticus</name>
    <dbReference type="NCBI Taxonomy" id="43305"/>
    <lineage>
        <taxon>Bacteria</taxon>
        <taxon>Bacillati</taxon>
        <taxon>Bacillota</taxon>
        <taxon>Clostridia</taxon>
        <taxon>Lachnospirales</taxon>
        <taxon>Lachnospiraceae</taxon>
        <taxon>Butyrivibrio</taxon>
    </lineage>
</organism>
<dbReference type="AlphaFoldDB" id="A0A1I5QA60"/>
<evidence type="ECO:0000256" key="2">
    <source>
        <dbReference type="HAMAP-Rule" id="MF_01841"/>
    </source>
</evidence>
<accession>A0A1I5QA60</accession>
<dbReference type="GO" id="GO:0009446">
    <property type="term" value="P:putrescine biosynthetic process"/>
    <property type="evidence" value="ECO:0007669"/>
    <property type="project" value="InterPro"/>
</dbReference>
<dbReference type="Pfam" id="PF04371">
    <property type="entry name" value="PAD_porph"/>
    <property type="match status" value="1"/>
</dbReference>
<evidence type="ECO:0000313" key="4">
    <source>
        <dbReference type="Proteomes" id="UP000182624"/>
    </source>
</evidence>
<protein>
    <recommendedName>
        <fullName evidence="2">Putative agmatine deiminase</fullName>
        <ecNumber evidence="2">3.5.3.12</ecNumber>
    </recommendedName>
    <alternativeName>
        <fullName evidence="2">Agmatine iminohydrolase</fullName>
    </alternativeName>
</protein>
<dbReference type="NCBIfam" id="TIGR03380">
    <property type="entry name" value="agmatine_aguA"/>
    <property type="match status" value="1"/>
</dbReference>
<dbReference type="RefSeq" id="WP_177201561.1">
    <property type="nucleotide sequence ID" value="NZ_FOXO01000002.1"/>
</dbReference>
<evidence type="ECO:0000313" key="3">
    <source>
        <dbReference type="EMBL" id="SFP43122.1"/>
    </source>
</evidence>
<feature type="active site" description="Amidino-cysteine intermediate" evidence="2">
    <location>
        <position position="400"/>
    </location>
</feature>
<dbReference type="PANTHER" id="PTHR31377">
    <property type="entry name" value="AGMATINE DEIMINASE-RELATED"/>
    <property type="match status" value="1"/>
</dbReference>
<dbReference type="EC" id="3.5.3.12" evidence="2"/>
<proteinExistence type="inferred from homology"/>
<keyword evidence="1 2" id="KW-0378">Hydrolase</keyword>
<sequence>MEIISNRKPCEDAFFMPAEYDAHEGTLMIYPVRPGSWGKDRKGALNSFKKIFIEIIKRESLFLLVDEEHFKEAENLIYGAINEYCDELKVSGKYNEVFEKYIGAYGDDELILEDILEERCFILKIDSDDSWARDVGPTFIVNKSKDLRGINWKFNAWGGEFDGLYASWDKDDAVAVAFCKALDVDMYDAAPFVLEGGSIHTDGEGTLMVTESCLLSQGRNPSMSREQIENTLKEYLGVSKVLWLPRGIYNDETNEHVDNVCAFIAPSEVVLAWTDDENDPQYELSKACLDYLEKETDAKGRKIKVHKLPIPKHAVLVTSSDLQNYEFEEGEDMRDEGERLAASYVNFYFINGAALVPQFGDDNDESDKKALEILKKICPDREIIGIPARDILLGGGNIHCITQQVPARK</sequence>
<reference evidence="4" key="1">
    <citation type="submission" date="2016-10" db="EMBL/GenBank/DDBJ databases">
        <authorList>
            <person name="Varghese N."/>
            <person name="Submissions S."/>
        </authorList>
    </citation>
    <scope>NUCLEOTIDE SEQUENCE [LARGE SCALE GENOMIC DNA]</scope>
    <source>
        <strain evidence="4">P18</strain>
    </source>
</reference>
<dbReference type="InterPro" id="IPR017754">
    <property type="entry name" value="Agmatine_deiminase"/>
</dbReference>
<comment type="catalytic activity">
    <reaction evidence="2">
        <text>agmatine + H2O = N-carbamoylputrescine + NH4(+)</text>
        <dbReference type="Rhea" id="RHEA:18037"/>
        <dbReference type="ChEBI" id="CHEBI:15377"/>
        <dbReference type="ChEBI" id="CHEBI:28938"/>
        <dbReference type="ChEBI" id="CHEBI:58145"/>
        <dbReference type="ChEBI" id="CHEBI:58318"/>
        <dbReference type="EC" id="3.5.3.12"/>
    </reaction>
</comment>
<comment type="similarity">
    <text evidence="2">Belongs to the agmatine deiminase family.</text>
</comment>
<dbReference type="PANTHER" id="PTHR31377:SF0">
    <property type="entry name" value="AGMATINE DEIMINASE-RELATED"/>
    <property type="match status" value="1"/>
</dbReference>
<dbReference type="HAMAP" id="MF_01841">
    <property type="entry name" value="Agmatine_deimin"/>
    <property type="match status" value="1"/>
</dbReference>
<dbReference type="GO" id="GO:0047632">
    <property type="term" value="F:agmatine deiminase activity"/>
    <property type="evidence" value="ECO:0007669"/>
    <property type="project" value="UniProtKB-UniRule"/>
</dbReference>
<keyword evidence="4" id="KW-1185">Reference proteome</keyword>
<dbReference type="EMBL" id="FOXO01000002">
    <property type="protein sequence ID" value="SFP43122.1"/>
    <property type="molecule type" value="Genomic_DNA"/>
</dbReference>